<protein>
    <submittedName>
        <fullName evidence="3">Heat induced stress protein YflT</fullName>
    </submittedName>
</protein>
<dbReference type="PANTHER" id="PTHR36109:SF2">
    <property type="entry name" value="MEMBRANE PROTEIN"/>
    <property type="match status" value="1"/>
</dbReference>
<dbReference type="EMBL" id="LTDM01000066">
    <property type="protein sequence ID" value="OLS01453.1"/>
    <property type="molecule type" value="Genomic_DNA"/>
</dbReference>
<dbReference type="InterPro" id="IPR025889">
    <property type="entry name" value="GSP17M-like_dom"/>
</dbReference>
<dbReference type="AlphaFoldDB" id="A0A1U7M2B0"/>
<sequence>MANQKVVGIFRTQEETIRAIERLKVDGYLDNEISVVAKDHDKVERIADATEVDIETTHTQEGAIGGAMAGGAIGGIGALLLELGVIAIPGVGPFLAAGPIAATLTGLIAGGAVGGIVGALVDMGLTKEEANEYNEYLERGDILVMVDEYEGRDVYGNFYENNSVIRDRYDRNKFRDRPNDINDPNIPL</sequence>
<dbReference type="OrthoDB" id="118405at2"/>
<feature type="transmembrane region" description="Helical" evidence="1">
    <location>
        <begin position="100"/>
        <end position="121"/>
    </location>
</feature>
<reference evidence="3 4" key="1">
    <citation type="submission" date="2016-02" db="EMBL/GenBank/DDBJ databases">
        <title>Genome sequence of Tissierella creatinophila DSM 6911.</title>
        <authorList>
            <person name="Poehlein A."/>
            <person name="Daniel R."/>
        </authorList>
    </citation>
    <scope>NUCLEOTIDE SEQUENCE [LARGE SCALE GENOMIC DNA]</scope>
    <source>
        <strain evidence="3 4">DSM 6911</strain>
    </source>
</reference>
<dbReference type="Pfam" id="PF11181">
    <property type="entry name" value="YflT"/>
    <property type="match status" value="1"/>
</dbReference>
<proteinExistence type="predicted"/>
<evidence type="ECO:0000256" key="1">
    <source>
        <dbReference type="SAM" id="Phobius"/>
    </source>
</evidence>
<dbReference type="RefSeq" id="WP_075728571.1">
    <property type="nucleotide sequence ID" value="NZ_LTDM01000066.1"/>
</dbReference>
<evidence type="ECO:0000313" key="3">
    <source>
        <dbReference type="EMBL" id="OLS01453.1"/>
    </source>
</evidence>
<dbReference type="PANTHER" id="PTHR36109">
    <property type="entry name" value="MEMBRANE PROTEIN-RELATED"/>
    <property type="match status" value="1"/>
</dbReference>
<dbReference type="InterPro" id="IPR052948">
    <property type="entry name" value="Low_temp-induced_all0457"/>
</dbReference>
<name>A0A1U7M2B0_TISCR</name>
<comment type="caution">
    <text evidence="3">The sequence shown here is derived from an EMBL/GenBank/DDBJ whole genome shotgun (WGS) entry which is preliminary data.</text>
</comment>
<feature type="transmembrane region" description="Helical" evidence="1">
    <location>
        <begin position="67"/>
        <end position="88"/>
    </location>
</feature>
<keyword evidence="1" id="KW-0812">Transmembrane</keyword>
<gene>
    <name evidence="3" type="ORF">TICRE_24920</name>
</gene>
<evidence type="ECO:0000313" key="4">
    <source>
        <dbReference type="Proteomes" id="UP000186112"/>
    </source>
</evidence>
<keyword evidence="1" id="KW-1133">Transmembrane helix</keyword>
<keyword evidence="4" id="KW-1185">Reference proteome</keyword>
<keyword evidence="1" id="KW-0472">Membrane</keyword>
<organism evidence="3 4">
    <name type="scientific">Tissierella creatinophila DSM 6911</name>
    <dbReference type="NCBI Taxonomy" id="1123403"/>
    <lineage>
        <taxon>Bacteria</taxon>
        <taxon>Bacillati</taxon>
        <taxon>Bacillota</taxon>
        <taxon>Tissierellia</taxon>
        <taxon>Tissierellales</taxon>
        <taxon>Tissierellaceae</taxon>
        <taxon>Tissierella</taxon>
    </lineage>
</organism>
<dbReference type="Proteomes" id="UP000186112">
    <property type="component" value="Unassembled WGS sequence"/>
</dbReference>
<accession>A0A1U7M2B0</accession>
<feature type="domain" description="General stress protein 17M-like" evidence="2">
    <location>
        <begin position="6"/>
        <end position="70"/>
    </location>
</feature>
<evidence type="ECO:0000259" key="2">
    <source>
        <dbReference type="Pfam" id="PF11181"/>
    </source>
</evidence>